<feature type="disulfide bond" evidence="13">
    <location>
        <begin position="508"/>
        <end position="518"/>
    </location>
</feature>
<dbReference type="InterPro" id="IPR001190">
    <property type="entry name" value="SRCR"/>
</dbReference>
<sequence>MVCQALGLPGASSYVIEDGPNDGIVVNFSCLMSTNQTAESCSLVNENIVVNVSCLRANQTAGNCSLITDVNLCSNNSVVRISCHDRFRLVNGSLPHRGRLEMYRDRRWQPVCADSWGRQQTEVQPVLFSVCYYVFAVVIDRMACRSLGFPGAVTYYTDVLMDTNNGSVVNTSCISNGTTENCTRDGVSANTSCISANGTIENCSIVTYDAPCRNNSVIAVHCHDRTRLVGGAVPHQGRLELYYGTRWWAVCAENWGHEETENACQVLGYPGAISHFIEDETGASIVTNVSCMSASNGTSENCTRSFVTEGDFCRNHSVVRLHCQGNTRIVDGPMRNLGRLEVHHGTRWWPVCAENWGLDEAEVACQELGYPGAVSSFPGTSIFGKGGGLVTRVSCVRSDGASDNCTRTVVTEGVTCGNNSVVGIYCHAALRLVNGSSYNEGRVEIFWSGRWGTVCDSPDRPPDQRWGRPEAEVVCRQLMFGVETIYPPGWFGDGENGSSAIWLGQVHCSGFEDELQWCDYTRWGVHLEDVAFCRENFAVAVACGGPPGPFATTVAPPTRETINAGNIRLVDWPLSNFGKLEVYNNATWRSVCEHNWDDDMTEVVCEILDYPGARNYTTSGYLFGQEESVVLNASVSCNTSSNVTANVTTDNCTWAMFTDGYLCHHELTEKVGIQCQESIRLVNGSTEYEGRVEIFHENRWGTICDHPFKLPWKRWGLHETLVACQQLGYLSPFELPEVLPLGHFGDGENETKEIWLDDVVCNGTETNLKACRHGDWGPSWTDILFCSEDYAVAIVCRSAETTTPVSLNFTTNATSLFNTTVELHICTNDGIINIIDLIIITINFIIIIISIIITVNILLLTIFNNYKNDNS</sequence>
<comment type="subunit">
    <text evidence="11">Interacts with LGALS1 and laminin.</text>
</comment>
<feature type="domain" description="SRCR" evidence="15">
    <location>
        <begin position="327"/>
        <end position="427"/>
    </location>
</feature>
<evidence type="ECO:0000256" key="13">
    <source>
        <dbReference type="PROSITE-ProRule" id="PRU00196"/>
    </source>
</evidence>
<dbReference type="EMBL" id="OV696691">
    <property type="protein sequence ID" value="CAH1267016.1"/>
    <property type="molecule type" value="Genomic_DNA"/>
</dbReference>
<dbReference type="SUPFAM" id="SSF56487">
    <property type="entry name" value="SRCR-like"/>
    <property type="match status" value="6"/>
</dbReference>
<evidence type="ECO:0000256" key="6">
    <source>
        <dbReference type="ARBA" id="ARBA00023136"/>
    </source>
</evidence>
<reference evidence="16" key="1">
    <citation type="submission" date="2022-01" db="EMBL/GenBank/DDBJ databases">
        <authorList>
            <person name="Braso-Vives M."/>
        </authorList>
    </citation>
    <scope>NUCLEOTIDE SEQUENCE</scope>
</reference>
<evidence type="ECO:0000256" key="9">
    <source>
        <dbReference type="ARBA" id="ARBA00023180"/>
    </source>
</evidence>
<dbReference type="Proteomes" id="UP000838412">
    <property type="component" value="Chromosome 6"/>
</dbReference>
<dbReference type="PANTHER" id="PTHR19331">
    <property type="entry name" value="SCAVENGER RECEPTOR DOMAIN-CONTAINING"/>
    <property type="match status" value="1"/>
</dbReference>
<comment type="caution">
    <text evidence="13">Lacks conserved residue(s) required for the propagation of feature annotation.</text>
</comment>
<gene>
    <name evidence="16" type="primary">DMBT1</name>
    <name evidence="16" type="ORF">BLAG_LOCUS20501</name>
</gene>
<feature type="disulfide bond" evidence="13">
    <location>
        <begin position="352"/>
        <end position="416"/>
    </location>
</feature>
<name>A0A8K0EUY7_BRALA</name>
<dbReference type="Gene3D" id="3.10.250.10">
    <property type="entry name" value="SRCR-like domain"/>
    <property type="match status" value="6"/>
</dbReference>
<evidence type="ECO:0000256" key="3">
    <source>
        <dbReference type="ARBA" id="ARBA00022729"/>
    </source>
</evidence>
<feature type="domain" description="SRCR" evidence="15">
    <location>
        <begin position="567"/>
        <end position="676"/>
    </location>
</feature>
<keyword evidence="17" id="KW-1185">Reference proteome</keyword>
<keyword evidence="8" id="KW-0675">Receptor</keyword>
<evidence type="ECO:0000256" key="2">
    <source>
        <dbReference type="ARBA" id="ARBA00022692"/>
    </source>
</evidence>
<keyword evidence="6 14" id="KW-0472">Membrane</keyword>
<evidence type="ECO:0000256" key="11">
    <source>
        <dbReference type="ARBA" id="ARBA00064153"/>
    </source>
</evidence>
<keyword evidence="4" id="KW-0677">Repeat</keyword>
<dbReference type="OrthoDB" id="536948at2759"/>
<feature type="disulfide bond" evidence="13">
    <location>
        <begin position="395"/>
        <end position="405"/>
    </location>
</feature>
<dbReference type="FunFam" id="3.10.250.10:FF:000007">
    <property type="entry name" value="Soluble scavenger receptor cysteine-rich domain-containing protein SSC5D"/>
    <property type="match status" value="1"/>
</dbReference>
<dbReference type="Pfam" id="PF00530">
    <property type="entry name" value="SRCR"/>
    <property type="match status" value="5"/>
</dbReference>
<accession>A0A8K0EUY7</accession>
<feature type="domain" description="SRCR" evidence="15">
    <location>
        <begin position="430"/>
        <end position="544"/>
    </location>
</feature>
<evidence type="ECO:0000313" key="17">
    <source>
        <dbReference type="Proteomes" id="UP000838412"/>
    </source>
</evidence>
<evidence type="ECO:0000256" key="10">
    <source>
        <dbReference type="ARBA" id="ARBA00058074"/>
    </source>
</evidence>
<organism evidence="16 17">
    <name type="scientific">Branchiostoma lanceolatum</name>
    <name type="common">Common lancelet</name>
    <name type="synonym">Amphioxus lanceolatum</name>
    <dbReference type="NCBI Taxonomy" id="7740"/>
    <lineage>
        <taxon>Eukaryota</taxon>
        <taxon>Metazoa</taxon>
        <taxon>Chordata</taxon>
        <taxon>Cephalochordata</taxon>
        <taxon>Leptocardii</taxon>
        <taxon>Amphioxiformes</taxon>
        <taxon>Branchiostomatidae</taxon>
        <taxon>Branchiostoma</taxon>
    </lineage>
</organism>
<evidence type="ECO:0000313" key="16">
    <source>
        <dbReference type="EMBL" id="CAH1267016.1"/>
    </source>
</evidence>
<feature type="disulfide bond" evidence="13">
    <location>
        <begin position="193"/>
        <end position="203"/>
    </location>
</feature>
<dbReference type="AlphaFoldDB" id="A0A8K0EUY7"/>
<feature type="domain" description="SRCR" evidence="15">
    <location>
        <begin position="679"/>
        <end position="797"/>
    </location>
</feature>
<comment type="function">
    <text evidence="10">Binds to extracellular matrix proteins. Binds to pathogen-associated molecular patterns (PAMPs) present on the cell walls of Gram-positive and Gram-negative bacteria and fungi, behaving as a pattern recognition receptor (PRR). Induces bacterial and fungal aggregation and subsequent inhibition of PAMP-induced cytokine release. Does not possess intrinsic bactericidal activity. May play a role in the innate defense and homeostasis of certain epithelial surfaces.</text>
</comment>
<keyword evidence="2 14" id="KW-0812">Transmembrane</keyword>
<keyword evidence="5 14" id="KW-1133">Transmembrane helix</keyword>
<feature type="domain" description="SRCR" evidence="15">
    <location>
        <begin position="226"/>
        <end position="324"/>
    </location>
</feature>
<evidence type="ECO:0000256" key="1">
    <source>
        <dbReference type="ARBA" id="ARBA00004167"/>
    </source>
</evidence>
<keyword evidence="9" id="KW-0325">Glycoprotein</keyword>
<dbReference type="FunFam" id="3.10.250.10:FF:000016">
    <property type="entry name" value="Scavenger receptor cysteine-rich protein type 12"/>
    <property type="match status" value="1"/>
</dbReference>
<dbReference type="PRINTS" id="PR00258">
    <property type="entry name" value="SPERACTRCPTR"/>
</dbReference>
<dbReference type="InterPro" id="IPR036772">
    <property type="entry name" value="SRCR-like_dom_sf"/>
</dbReference>
<proteinExistence type="predicted"/>
<protein>
    <recommendedName>
        <fullName evidence="12">Soluble scavenger receptor cysteine-rich domain-containing protein SSC5D</fullName>
    </recommendedName>
</protein>
<evidence type="ECO:0000256" key="7">
    <source>
        <dbReference type="ARBA" id="ARBA00023157"/>
    </source>
</evidence>
<evidence type="ECO:0000256" key="14">
    <source>
        <dbReference type="SAM" id="Phobius"/>
    </source>
</evidence>
<dbReference type="GO" id="GO:0016020">
    <property type="term" value="C:membrane"/>
    <property type="evidence" value="ECO:0007669"/>
    <property type="project" value="UniProtKB-SubCell"/>
</dbReference>
<evidence type="ECO:0000256" key="4">
    <source>
        <dbReference type="ARBA" id="ARBA00022737"/>
    </source>
</evidence>
<evidence type="ECO:0000256" key="12">
    <source>
        <dbReference type="ARBA" id="ARBA00069168"/>
    </source>
</evidence>
<comment type="subcellular location">
    <subcellularLocation>
        <location evidence="1">Membrane</location>
        <topology evidence="1">Single-pass membrane protein</topology>
    </subcellularLocation>
</comment>
<feature type="transmembrane region" description="Helical" evidence="14">
    <location>
        <begin position="837"/>
        <end position="863"/>
    </location>
</feature>
<feature type="disulfide bond" evidence="13">
    <location>
        <begin position="365"/>
        <end position="426"/>
    </location>
</feature>
<evidence type="ECO:0000256" key="8">
    <source>
        <dbReference type="ARBA" id="ARBA00023170"/>
    </source>
</evidence>
<keyword evidence="3" id="KW-0732">Signal</keyword>
<evidence type="ECO:0000259" key="15">
    <source>
        <dbReference type="PROSITE" id="PS50287"/>
    </source>
</evidence>
<evidence type="ECO:0000256" key="5">
    <source>
        <dbReference type="ARBA" id="ARBA00022989"/>
    </source>
</evidence>
<feature type="domain" description="SRCR" evidence="15">
    <location>
        <begin position="87"/>
        <end position="223"/>
    </location>
</feature>
<feature type="disulfide bond" evidence="13">
    <location>
        <begin position="761"/>
        <end position="771"/>
    </location>
</feature>
<dbReference type="SMART" id="SM00202">
    <property type="entry name" value="SR"/>
    <property type="match status" value="6"/>
</dbReference>
<keyword evidence="7 13" id="KW-1015">Disulfide bond</keyword>
<dbReference type="PROSITE" id="PS50287">
    <property type="entry name" value="SRCR_2"/>
    <property type="match status" value="6"/>
</dbReference>